<keyword evidence="4" id="KW-1185">Reference proteome</keyword>
<dbReference type="EMBL" id="AP018449">
    <property type="protein sequence ID" value="BBB91515.1"/>
    <property type="molecule type" value="Genomic_DNA"/>
</dbReference>
<evidence type="ECO:0000313" key="3">
    <source>
        <dbReference type="EMBL" id="BBB91515.1"/>
    </source>
</evidence>
<dbReference type="AlphaFoldDB" id="A0A348AKB7"/>
<dbReference type="KEGG" id="mana:MAMMFC1_02199"/>
<reference evidence="3 4" key="1">
    <citation type="journal article" date="2018" name="Int. J. Syst. Evol. Microbiol.">
        <title>Methylomusa anaerophila gen. nov., sp. nov., an anaerobic methanol-utilizing bacterium isolated from a microbial fuel cell.</title>
        <authorList>
            <person name="Amano N."/>
            <person name="Yamamuro A."/>
            <person name="Miyahara M."/>
            <person name="Kouzuma A."/>
            <person name="Abe T."/>
            <person name="Watanabe K."/>
        </authorList>
    </citation>
    <scope>NUCLEOTIDE SEQUENCE [LARGE SCALE GENOMIC DNA]</scope>
    <source>
        <strain evidence="3 4">MMFC1</strain>
    </source>
</reference>
<evidence type="ECO:0000256" key="1">
    <source>
        <dbReference type="SAM" id="MobiDB-lite"/>
    </source>
</evidence>
<sequence>MFLRQYRKTAVAALIAGLLIFTLPVAALADAVNDGPAPAANPADPPANPPSVKRDGSVTHLKTQ</sequence>
<proteinExistence type="predicted"/>
<dbReference type="RefSeq" id="WP_126308523.1">
    <property type="nucleotide sequence ID" value="NZ_AP018449.1"/>
</dbReference>
<feature type="region of interest" description="Disordered" evidence="1">
    <location>
        <begin position="34"/>
        <end position="64"/>
    </location>
</feature>
<dbReference type="Proteomes" id="UP000276437">
    <property type="component" value="Chromosome"/>
</dbReference>
<accession>A0A348AKB7</accession>
<name>A0A348AKB7_9FIRM</name>
<evidence type="ECO:0000256" key="2">
    <source>
        <dbReference type="SAM" id="SignalP"/>
    </source>
</evidence>
<keyword evidence="2" id="KW-0732">Signal</keyword>
<feature type="signal peptide" evidence="2">
    <location>
        <begin position="1"/>
        <end position="29"/>
    </location>
</feature>
<feature type="chain" id="PRO_5016789832" evidence="2">
    <location>
        <begin position="30"/>
        <end position="64"/>
    </location>
</feature>
<protein>
    <submittedName>
        <fullName evidence="3">Uncharacterized protein</fullName>
    </submittedName>
</protein>
<organism evidence="3 4">
    <name type="scientific">Methylomusa anaerophila</name>
    <dbReference type="NCBI Taxonomy" id="1930071"/>
    <lineage>
        <taxon>Bacteria</taxon>
        <taxon>Bacillati</taxon>
        <taxon>Bacillota</taxon>
        <taxon>Negativicutes</taxon>
        <taxon>Selenomonadales</taxon>
        <taxon>Sporomusaceae</taxon>
        <taxon>Methylomusa</taxon>
    </lineage>
</organism>
<evidence type="ECO:0000313" key="4">
    <source>
        <dbReference type="Proteomes" id="UP000276437"/>
    </source>
</evidence>
<gene>
    <name evidence="3" type="ORF">MAMMFC1_02199</name>
</gene>